<comment type="caution">
    <text evidence="6">The sequence shown here is derived from an EMBL/GenBank/DDBJ whole genome shotgun (WGS) entry which is preliminary data.</text>
</comment>
<dbReference type="InterPro" id="IPR006357">
    <property type="entry name" value="HAD-SF_hydro_IIA"/>
</dbReference>
<sequence length="264" mass="28538">MKKYQAYLIDLDGTIYAGAKRYPKAKAFVERLQAAQIPFKFVTNNTTKLPVDVVANLADNHDIHVTTDNVYTAGLATADYLDQRAGATGKRTVYVVGEIGLHQALAAKGFTVDEEHPEYVVVGLDSDVTYEKFAKAILAIRSGSTFIGTNSDSNIPKARGLMPGAGALVDLVRYATQTDPIFIGKPEPILLENALHQLGVAADQAIMVGDNYQTDILAGIHAGVDTLLTYTGVSTPEQVAQQKIQPTYTVSALDRWDLEVGPRD</sequence>
<comment type="similarity">
    <text evidence="2">Belongs to the HAD-like hydrolase superfamily. NagD family.</text>
</comment>
<dbReference type="RefSeq" id="WP_039105185.1">
    <property type="nucleotide sequence ID" value="NZ_CAKMAP010000004.1"/>
</dbReference>
<protein>
    <submittedName>
        <fullName evidence="6">TIGR01457 family HAD-type hydrolase</fullName>
    </submittedName>
</protein>
<dbReference type="EMBL" id="JAERKF010000009">
    <property type="protein sequence ID" value="MBS1010780.1"/>
    <property type="molecule type" value="Genomic_DNA"/>
</dbReference>
<keyword evidence="4 6" id="KW-0378">Hydrolase</keyword>
<dbReference type="GO" id="GO:0005737">
    <property type="term" value="C:cytoplasm"/>
    <property type="evidence" value="ECO:0007669"/>
    <property type="project" value="TreeGrafter"/>
</dbReference>
<dbReference type="AlphaFoldDB" id="A0A0C1PXG6"/>
<keyword evidence="5" id="KW-0460">Magnesium</keyword>
<evidence type="ECO:0000256" key="4">
    <source>
        <dbReference type="ARBA" id="ARBA00022801"/>
    </source>
</evidence>
<evidence type="ECO:0000256" key="3">
    <source>
        <dbReference type="ARBA" id="ARBA00022723"/>
    </source>
</evidence>
<dbReference type="SFLD" id="SFLDS00003">
    <property type="entry name" value="Haloacid_Dehalogenase"/>
    <property type="match status" value="1"/>
</dbReference>
<organism evidence="6 7">
    <name type="scientific">Levilactobacillus brevis</name>
    <name type="common">Lactobacillus brevis</name>
    <dbReference type="NCBI Taxonomy" id="1580"/>
    <lineage>
        <taxon>Bacteria</taxon>
        <taxon>Bacillati</taxon>
        <taxon>Bacillota</taxon>
        <taxon>Bacilli</taxon>
        <taxon>Lactobacillales</taxon>
        <taxon>Lactobacillaceae</taxon>
        <taxon>Levilactobacillus</taxon>
    </lineage>
</organism>
<gene>
    <name evidence="6" type="ORF">JK167_08070</name>
</gene>
<dbReference type="SFLD" id="SFLDG01129">
    <property type="entry name" value="C1.5:_HAD__Beta-PGM__Phosphata"/>
    <property type="match status" value="1"/>
</dbReference>
<dbReference type="NCBIfam" id="TIGR01460">
    <property type="entry name" value="HAD-SF-IIA"/>
    <property type="match status" value="1"/>
</dbReference>
<dbReference type="InterPro" id="IPR036412">
    <property type="entry name" value="HAD-like_sf"/>
</dbReference>
<evidence type="ECO:0000313" key="7">
    <source>
        <dbReference type="Proteomes" id="UP000676478"/>
    </source>
</evidence>
<dbReference type="PANTHER" id="PTHR19288:SF46">
    <property type="entry name" value="HALOACID DEHALOGENASE-LIKE HYDROLASE DOMAIN-CONTAINING PROTEIN 2"/>
    <property type="match status" value="1"/>
</dbReference>
<dbReference type="InterPro" id="IPR023214">
    <property type="entry name" value="HAD_sf"/>
</dbReference>
<dbReference type="NCBIfam" id="TIGR01457">
    <property type="entry name" value="HAD-SF-IIA-hyp2"/>
    <property type="match status" value="1"/>
</dbReference>
<dbReference type="Pfam" id="PF13344">
    <property type="entry name" value="Hydrolase_6"/>
    <property type="match status" value="1"/>
</dbReference>
<dbReference type="GO" id="GO:0046872">
    <property type="term" value="F:metal ion binding"/>
    <property type="evidence" value="ECO:0007669"/>
    <property type="project" value="UniProtKB-KW"/>
</dbReference>
<evidence type="ECO:0000256" key="5">
    <source>
        <dbReference type="ARBA" id="ARBA00022842"/>
    </source>
</evidence>
<comment type="cofactor">
    <cofactor evidence="1">
        <name>Mg(2+)</name>
        <dbReference type="ChEBI" id="CHEBI:18420"/>
    </cofactor>
</comment>
<dbReference type="GO" id="GO:0016791">
    <property type="term" value="F:phosphatase activity"/>
    <property type="evidence" value="ECO:0007669"/>
    <property type="project" value="TreeGrafter"/>
</dbReference>
<dbReference type="FunFam" id="3.40.50.1000:FF:000053">
    <property type="entry name" value="TIGR01457 family HAD hydrolase"/>
    <property type="match status" value="1"/>
</dbReference>
<dbReference type="Gene3D" id="3.40.50.1000">
    <property type="entry name" value="HAD superfamily/HAD-like"/>
    <property type="match status" value="2"/>
</dbReference>
<reference evidence="6" key="1">
    <citation type="submission" date="2020-12" db="EMBL/GenBank/DDBJ databases">
        <authorList>
            <person name="Mcmullen J.G."/>
        </authorList>
    </citation>
    <scope>NUCLEOTIDE SEQUENCE</scope>
    <source>
        <strain evidence="6">Dm-2019-70</strain>
    </source>
</reference>
<evidence type="ECO:0000256" key="2">
    <source>
        <dbReference type="ARBA" id="ARBA00006696"/>
    </source>
</evidence>
<reference evidence="6" key="2">
    <citation type="submission" date="2022-09" db="EMBL/GenBank/DDBJ databases">
        <title>Genome-inferred correspondence between phylogeny and metabolic traits in the wild Drosophila gut microbiome.</title>
        <authorList>
            <person name="Bueno E."/>
            <person name="Blow F."/>
            <person name="Douglas A.E."/>
        </authorList>
    </citation>
    <scope>NUCLEOTIDE SEQUENCE</scope>
    <source>
        <strain evidence="6">Dm-2019-70</strain>
    </source>
</reference>
<dbReference type="OrthoDB" id="9810449at2"/>
<dbReference type="SFLD" id="SFLDG01139">
    <property type="entry name" value="C2.A:_Pyridoxal_Phosphate_Phos"/>
    <property type="match status" value="1"/>
</dbReference>
<evidence type="ECO:0000256" key="1">
    <source>
        <dbReference type="ARBA" id="ARBA00001946"/>
    </source>
</evidence>
<keyword evidence="3" id="KW-0479">Metal-binding</keyword>
<dbReference type="Pfam" id="PF13242">
    <property type="entry name" value="Hydrolase_like"/>
    <property type="match status" value="1"/>
</dbReference>
<name>A0A0C1PXG6_LEVBR</name>
<accession>A0A0C1PXG6</accession>
<dbReference type="InterPro" id="IPR006354">
    <property type="entry name" value="HAD-SF_hydro_IIA_hyp1"/>
</dbReference>
<evidence type="ECO:0000313" key="6">
    <source>
        <dbReference type="EMBL" id="MBS1010780.1"/>
    </source>
</evidence>
<dbReference type="PANTHER" id="PTHR19288">
    <property type="entry name" value="4-NITROPHENYLPHOSPHATASE-RELATED"/>
    <property type="match status" value="1"/>
</dbReference>
<dbReference type="Proteomes" id="UP000676478">
    <property type="component" value="Unassembled WGS sequence"/>
</dbReference>
<dbReference type="CDD" id="cd07530">
    <property type="entry name" value="HAD_Pase_UmpH-like"/>
    <property type="match status" value="1"/>
</dbReference>
<proteinExistence type="inferred from homology"/>
<dbReference type="SUPFAM" id="SSF56784">
    <property type="entry name" value="HAD-like"/>
    <property type="match status" value="1"/>
</dbReference>